<dbReference type="GO" id="GO:0008808">
    <property type="term" value="F:cardiolipin synthase activity"/>
    <property type="evidence" value="ECO:0007669"/>
    <property type="project" value="TreeGrafter"/>
</dbReference>
<feature type="domain" description="PLD phosphodiesterase" evidence="1">
    <location>
        <begin position="323"/>
        <end position="350"/>
    </location>
</feature>
<reference evidence="3" key="1">
    <citation type="submission" date="2016-11" db="EMBL/GenBank/DDBJ databases">
        <authorList>
            <person name="Shukria A."/>
            <person name="Stevens D.C."/>
        </authorList>
    </citation>
    <scope>NUCLEOTIDE SEQUENCE [LARGE SCALE GENOMIC DNA]</scope>
    <source>
        <strain evidence="3">Cbfe23</strain>
    </source>
</reference>
<dbReference type="PANTHER" id="PTHR21248:SF22">
    <property type="entry name" value="PHOSPHOLIPASE D"/>
    <property type="match status" value="1"/>
</dbReference>
<accession>A0A1L9B2F6</accession>
<organism evidence="2 3">
    <name type="scientific">Cystobacter ferrugineus</name>
    <dbReference type="NCBI Taxonomy" id="83449"/>
    <lineage>
        <taxon>Bacteria</taxon>
        <taxon>Pseudomonadati</taxon>
        <taxon>Myxococcota</taxon>
        <taxon>Myxococcia</taxon>
        <taxon>Myxococcales</taxon>
        <taxon>Cystobacterineae</taxon>
        <taxon>Archangiaceae</taxon>
        <taxon>Cystobacter</taxon>
    </lineage>
</organism>
<dbReference type="RefSeq" id="WP_071902325.1">
    <property type="nucleotide sequence ID" value="NZ_MPIN01000010.1"/>
</dbReference>
<dbReference type="InterPro" id="IPR025202">
    <property type="entry name" value="PLD-like_dom"/>
</dbReference>
<dbReference type="CDD" id="cd09159">
    <property type="entry name" value="PLDc_ybhO_like_2"/>
    <property type="match status" value="1"/>
</dbReference>
<dbReference type="AlphaFoldDB" id="A0A1L9B2F6"/>
<dbReference type="CDD" id="cd09110">
    <property type="entry name" value="PLDc_CLS_1"/>
    <property type="match status" value="1"/>
</dbReference>
<evidence type="ECO:0000313" key="2">
    <source>
        <dbReference type="EMBL" id="OJH36439.1"/>
    </source>
</evidence>
<comment type="caution">
    <text evidence="2">The sequence shown here is derived from an EMBL/GenBank/DDBJ whole genome shotgun (WGS) entry which is preliminary data.</text>
</comment>
<dbReference type="STRING" id="83449.BON30_32240"/>
<dbReference type="SUPFAM" id="SSF56024">
    <property type="entry name" value="Phospholipase D/nuclease"/>
    <property type="match status" value="2"/>
</dbReference>
<dbReference type="PANTHER" id="PTHR21248">
    <property type="entry name" value="CARDIOLIPIN SYNTHASE"/>
    <property type="match status" value="1"/>
</dbReference>
<keyword evidence="3" id="KW-1185">Reference proteome</keyword>
<reference evidence="2 3" key="2">
    <citation type="submission" date="2016-12" db="EMBL/GenBank/DDBJ databases">
        <title>Draft Genome Sequence of Cystobacter ferrugineus Strain Cbfe23.</title>
        <authorList>
            <person name="Akbar S."/>
            <person name="Dowd S.E."/>
            <person name="Stevens D.C."/>
        </authorList>
    </citation>
    <scope>NUCLEOTIDE SEQUENCE [LARGE SCALE GENOMIC DNA]</scope>
    <source>
        <strain evidence="2 3">Cbfe23</strain>
    </source>
</reference>
<dbReference type="PROSITE" id="PS50035">
    <property type="entry name" value="PLD"/>
    <property type="match status" value="1"/>
</dbReference>
<dbReference type="InterPro" id="IPR001736">
    <property type="entry name" value="PLipase_D/transphosphatidylase"/>
</dbReference>
<gene>
    <name evidence="2" type="ORF">BON30_32240</name>
</gene>
<dbReference type="GO" id="GO:0032049">
    <property type="term" value="P:cardiolipin biosynthetic process"/>
    <property type="evidence" value="ECO:0007669"/>
    <property type="project" value="UniProtKB-ARBA"/>
</dbReference>
<dbReference type="Gene3D" id="3.30.870.10">
    <property type="entry name" value="Endonuclease Chain A"/>
    <property type="match status" value="2"/>
</dbReference>
<name>A0A1L9B2F6_9BACT</name>
<protein>
    <recommendedName>
        <fullName evidence="1">PLD phosphodiesterase domain-containing protein</fullName>
    </recommendedName>
</protein>
<evidence type="ECO:0000313" key="3">
    <source>
        <dbReference type="Proteomes" id="UP000182229"/>
    </source>
</evidence>
<proteinExistence type="predicted"/>
<dbReference type="GO" id="GO:0016020">
    <property type="term" value="C:membrane"/>
    <property type="evidence" value="ECO:0007669"/>
    <property type="project" value="TreeGrafter"/>
</dbReference>
<dbReference type="SMART" id="SM00155">
    <property type="entry name" value="PLDc"/>
    <property type="match status" value="2"/>
</dbReference>
<sequence>MSHTPPQGTLVVEPRHGHRLVQGPVQPIVPTALPPEGASGSCPQLRPGHQVELVCNGHIFEVIEREIARARSSIHLCIYIWRPGRVSDRLVAALEERARAGVACRLLVDAVGSRGGFEKHVRPRLERAGCEVRRFHPPRLRRFWRLLLRNHRKLLVIDGRVGLTGGWCISDEWAGHGQSEHEWRDTNVRVLGPAALAQMQATFSEDWQHSGGEPLPPDSFPALAPEGPARAAFIQSRARPGAEPAERMLEAVFSAARRRLWISSGYFAINDAFTRLLIRQRHAGVDVRVLVPGPINDVPVARAMQRSTYRALLKHGVRIWEYQPTMMHSKTAVVDEHQAIVGSTNLDPFSLNVLQEGSLVVEDPSLNTALARAFLDDLDVSREVHATPWYYLLVSAVRRVLWWIFDRFD</sequence>
<dbReference type="Proteomes" id="UP000182229">
    <property type="component" value="Unassembled WGS sequence"/>
</dbReference>
<dbReference type="Pfam" id="PF13091">
    <property type="entry name" value="PLDc_2"/>
    <property type="match status" value="2"/>
</dbReference>
<evidence type="ECO:0000259" key="1">
    <source>
        <dbReference type="PROSITE" id="PS50035"/>
    </source>
</evidence>
<dbReference type="EMBL" id="MPIN01000010">
    <property type="protein sequence ID" value="OJH36439.1"/>
    <property type="molecule type" value="Genomic_DNA"/>
</dbReference>